<dbReference type="Proteomes" id="UP001144978">
    <property type="component" value="Unassembled WGS sequence"/>
</dbReference>
<gene>
    <name evidence="1" type="ORF">NUW54_g3597</name>
</gene>
<sequence length="158" mass="18142">MPSSRTVLPYALRQRYPPAIRQTVRARLYGYGSGRPQSVSVRMTHYRARAGTTHSYLAAEEFLDSALYVHDCDVTSQGGTFKLYFTRHRFLPPNPAVLSAHRRRIWHGQILAIRMNDSSHVDLRRGDLALIEKIISRFVEEVERRSRIPRTLLLGPLG</sequence>
<comment type="caution">
    <text evidence="1">The sequence shown here is derived from an EMBL/GenBank/DDBJ whole genome shotgun (WGS) entry which is preliminary data.</text>
</comment>
<protein>
    <submittedName>
        <fullName evidence="1">Uncharacterized protein</fullName>
    </submittedName>
</protein>
<evidence type="ECO:0000313" key="2">
    <source>
        <dbReference type="Proteomes" id="UP001144978"/>
    </source>
</evidence>
<dbReference type="EMBL" id="JANSHE010000763">
    <property type="protein sequence ID" value="KAJ3007302.1"/>
    <property type="molecule type" value="Genomic_DNA"/>
</dbReference>
<accession>A0ACC1Q098</accession>
<reference evidence="1" key="1">
    <citation type="submission" date="2022-08" db="EMBL/GenBank/DDBJ databases">
        <title>Genome Sequence of Pycnoporus sanguineus.</title>
        <authorList>
            <person name="Buettner E."/>
        </authorList>
    </citation>
    <scope>NUCLEOTIDE SEQUENCE</scope>
    <source>
        <strain evidence="1">CG-C14</strain>
    </source>
</reference>
<proteinExistence type="predicted"/>
<keyword evidence="2" id="KW-1185">Reference proteome</keyword>
<organism evidence="1 2">
    <name type="scientific">Trametes sanguinea</name>
    <dbReference type="NCBI Taxonomy" id="158606"/>
    <lineage>
        <taxon>Eukaryota</taxon>
        <taxon>Fungi</taxon>
        <taxon>Dikarya</taxon>
        <taxon>Basidiomycota</taxon>
        <taxon>Agaricomycotina</taxon>
        <taxon>Agaricomycetes</taxon>
        <taxon>Polyporales</taxon>
        <taxon>Polyporaceae</taxon>
        <taxon>Trametes</taxon>
    </lineage>
</organism>
<evidence type="ECO:0000313" key="1">
    <source>
        <dbReference type="EMBL" id="KAJ3007302.1"/>
    </source>
</evidence>
<name>A0ACC1Q098_9APHY</name>